<feature type="region of interest" description="Disordered" evidence="1">
    <location>
        <begin position="18"/>
        <end position="175"/>
    </location>
</feature>
<reference evidence="3" key="1">
    <citation type="submission" date="2025-08" db="UniProtKB">
        <authorList>
            <consortium name="RefSeq"/>
        </authorList>
    </citation>
    <scope>IDENTIFICATION</scope>
    <source>
        <tissue evidence="3">Kidney</tissue>
    </source>
</reference>
<sequence length="234" mass="24901">MSEVYIYLPFPKQRVAVPSSVMEKPPTNQLNNKTSSFPAKARRRATAGPGRAGPGEEGSGGEKKGDEEGCGWWGRSGGGGIGGSPRSRCCQRGACGWRPGQQSPRGSSRPSHASPRRPVDSSPRPPPQSWPSLPSLPSLPSPPAPAATTNAAHKAPPTPTLRAPPPPNLQPLIGYWPRRLPGNAVPAVREELPIPQRLRLDTMAAISDLSLGGHSSFLPWMFQPDASPAPHRKH</sequence>
<name>A0A6P6BL45_PTEVA</name>
<dbReference type="GeneID" id="111729080"/>
<feature type="compositionally biased region" description="Pro residues" evidence="1">
    <location>
        <begin position="156"/>
        <end position="169"/>
    </location>
</feature>
<feature type="compositionally biased region" description="Gly residues" evidence="1">
    <location>
        <begin position="71"/>
        <end position="83"/>
    </location>
</feature>
<dbReference type="Proteomes" id="UP000515202">
    <property type="component" value="Unplaced"/>
</dbReference>
<gene>
    <name evidence="3" type="primary">LOC111729080</name>
</gene>
<feature type="compositionally biased region" description="Low complexity" evidence="1">
    <location>
        <begin position="146"/>
        <end position="155"/>
    </location>
</feature>
<feature type="compositionally biased region" description="Polar residues" evidence="1">
    <location>
        <begin position="26"/>
        <end position="37"/>
    </location>
</feature>
<evidence type="ECO:0000256" key="1">
    <source>
        <dbReference type="SAM" id="MobiDB-lite"/>
    </source>
</evidence>
<feature type="compositionally biased region" description="Low complexity" evidence="1">
    <location>
        <begin position="103"/>
        <end position="113"/>
    </location>
</feature>
<keyword evidence="2" id="KW-1185">Reference proteome</keyword>
<dbReference type="RefSeq" id="XP_023375797.1">
    <property type="nucleotide sequence ID" value="XM_023520029.1"/>
</dbReference>
<protein>
    <submittedName>
        <fullName evidence="3">Spidroin-2-like</fullName>
    </submittedName>
</protein>
<dbReference type="AlphaFoldDB" id="A0A6P6BL45"/>
<accession>A0A6P6BL45</accession>
<evidence type="ECO:0000313" key="2">
    <source>
        <dbReference type="Proteomes" id="UP000515202"/>
    </source>
</evidence>
<organism evidence="2 3">
    <name type="scientific">Pteropus vampyrus</name>
    <name type="common">Large flying fox</name>
    <dbReference type="NCBI Taxonomy" id="132908"/>
    <lineage>
        <taxon>Eukaryota</taxon>
        <taxon>Metazoa</taxon>
        <taxon>Chordata</taxon>
        <taxon>Craniata</taxon>
        <taxon>Vertebrata</taxon>
        <taxon>Euteleostomi</taxon>
        <taxon>Mammalia</taxon>
        <taxon>Eutheria</taxon>
        <taxon>Laurasiatheria</taxon>
        <taxon>Chiroptera</taxon>
        <taxon>Yinpterochiroptera</taxon>
        <taxon>Pteropodoidea</taxon>
        <taxon>Pteropodidae</taxon>
        <taxon>Pteropodinae</taxon>
        <taxon>Pteropus</taxon>
    </lineage>
</organism>
<dbReference type="KEGG" id="pvp:111729080"/>
<proteinExistence type="predicted"/>
<evidence type="ECO:0000313" key="3">
    <source>
        <dbReference type="RefSeq" id="XP_023375797.1"/>
    </source>
</evidence>